<dbReference type="GO" id="GO:1904680">
    <property type="term" value="F:peptide transmembrane transporter activity"/>
    <property type="evidence" value="ECO:0007669"/>
    <property type="project" value="TreeGrafter"/>
</dbReference>
<accession>A0A142BDJ5</accession>
<dbReference type="EMBL" id="CP013251">
    <property type="protein sequence ID" value="AMO56821.1"/>
    <property type="molecule type" value="Genomic_DNA"/>
</dbReference>
<dbReference type="InterPro" id="IPR030678">
    <property type="entry name" value="Peptide/Ni-bd"/>
</dbReference>
<organism evidence="3 4">
    <name type="scientific">Endozoicomonas montiporae CL-33</name>
    <dbReference type="NCBI Taxonomy" id="570277"/>
    <lineage>
        <taxon>Bacteria</taxon>
        <taxon>Pseudomonadati</taxon>
        <taxon>Pseudomonadota</taxon>
        <taxon>Gammaproteobacteria</taxon>
        <taxon>Oceanospirillales</taxon>
        <taxon>Endozoicomonadaceae</taxon>
        <taxon>Endozoicomonas</taxon>
    </lineage>
</organism>
<dbReference type="Gene3D" id="3.40.190.10">
    <property type="entry name" value="Periplasmic binding protein-like II"/>
    <property type="match status" value="1"/>
</dbReference>
<evidence type="ECO:0000259" key="2">
    <source>
        <dbReference type="Pfam" id="PF00496"/>
    </source>
</evidence>
<gene>
    <name evidence="3" type="primary">yejA5</name>
    <name evidence="3" type="ORF">EZMO1_2771</name>
</gene>
<proteinExistence type="predicted"/>
<dbReference type="AlphaFoldDB" id="A0A142BDJ5"/>
<dbReference type="GO" id="GO:0042884">
    <property type="term" value="P:microcin transport"/>
    <property type="evidence" value="ECO:0007669"/>
    <property type="project" value="TreeGrafter"/>
</dbReference>
<dbReference type="InterPro" id="IPR039424">
    <property type="entry name" value="SBP_5"/>
</dbReference>
<sequence>MPLLTCFRLALSSVLILFIVGYAAIAGAKPLPPVAHCSHGLSRFDELKYPPDFKHFDYVNPDAPKGGDVSLFVHGTFDSLNPYSAKGVTPALAPSYNYMRYGFSEFNEPLMVGTGQYSPSGDEIQTAYGLIAKSVEYADDNSWIVFELRPEARFHDGKPITADDVVFSFRELGEKGHPRYRMQLEPVKNVEKLDEHKVRFNFKQTGTRSQLLRVAELPVLPSHYWSKHDISKTTLEPMLHSGPYKITRVKPGVSVTFSRVKDYWGKDLPVNKGRYNFDKITLHFHRDYNMAFESFKAGGHDLHLEVIAKHWNTSYDFAAVREGKIRKRLIPHQMAYGSSFMFFNTRRAPFDDRRVREAISLMFDYEWVNKSIFYSAYKRSASYFPNSPMSSTGVPDKEEMKWLKLAKEQQPPELLTQPFKPSFTSGDGSVRKQQKRALELLKDAGWTLKGNTLIHRETGKPMRFSFLEKGASSETYLTALKKNLATIGIEMTLVRADAAQYIRQLRAHEYDMVERILPQSLAPDSELFDYFHSERADAEGSHNFAGIKQPAIDVLLDKIPQAKSSDELKSLTRSLDRMLLWQHYGIPKWYSDSMRVAHRDVFAWPKTSPVYSTPFSTWWRKDLPAEDKQDVTP</sequence>
<dbReference type="OrthoDB" id="9803988at2"/>
<dbReference type="PANTHER" id="PTHR30290:SF64">
    <property type="entry name" value="ABC TRANSPORTER PERIPLASMIC BINDING PROTEIN"/>
    <property type="match status" value="1"/>
</dbReference>
<dbReference type="Pfam" id="PF00496">
    <property type="entry name" value="SBP_bac_5"/>
    <property type="match status" value="1"/>
</dbReference>
<evidence type="ECO:0000313" key="3">
    <source>
        <dbReference type="EMBL" id="AMO56821.1"/>
    </source>
</evidence>
<dbReference type="SUPFAM" id="SSF53850">
    <property type="entry name" value="Periplasmic binding protein-like II"/>
    <property type="match status" value="1"/>
</dbReference>
<dbReference type="KEGG" id="emp:EZMO1_2771"/>
<evidence type="ECO:0000313" key="4">
    <source>
        <dbReference type="Proteomes" id="UP000071065"/>
    </source>
</evidence>
<dbReference type="GO" id="GO:0030288">
    <property type="term" value="C:outer membrane-bounded periplasmic space"/>
    <property type="evidence" value="ECO:0007669"/>
    <property type="project" value="TreeGrafter"/>
</dbReference>
<dbReference type="Proteomes" id="UP000071065">
    <property type="component" value="Chromosome"/>
</dbReference>
<dbReference type="STRING" id="570277.EZMO1_2771"/>
<evidence type="ECO:0000256" key="1">
    <source>
        <dbReference type="ARBA" id="ARBA00022729"/>
    </source>
</evidence>
<dbReference type="PIRSF" id="PIRSF002741">
    <property type="entry name" value="MppA"/>
    <property type="match status" value="1"/>
</dbReference>
<dbReference type="CDD" id="cd08497">
    <property type="entry name" value="MbnE-like"/>
    <property type="match status" value="1"/>
</dbReference>
<dbReference type="Gene3D" id="3.10.105.10">
    <property type="entry name" value="Dipeptide-binding Protein, Domain 3"/>
    <property type="match status" value="1"/>
</dbReference>
<feature type="domain" description="Solute-binding protein family 5" evidence="2">
    <location>
        <begin position="128"/>
        <end position="533"/>
    </location>
</feature>
<dbReference type="PATRIC" id="fig|570277.3.peg.2991"/>
<keyword evidence="1" id="KW-0732">Signal</keyword>
<dbReference type="GO" id="GO:0043190">
    <property type="term" value="C:ATP-binding cassette (ABC) transporter complex"/>
    <property type="evidence" value="ECO:0007669"/>
    <property type="project" value="InterPro"/>
</dbReference>
<dbReference type="PANTHER" id="PTHR30290">
    <property type="entry name" value="PERIPLASMIC BINDING COMPONENT OF ABC TRANSPORTER"/>
    <property type="match status" value="1"/>
</dbReference>
<protein>
    <submittedName>
        <fullName evidence="3">Microcin C transport system substrate-binding protein</fullName>
    </submittedName>
</protein>
<reference evidence="3 4" key="1">
    <citation type="journal article" date="2016" name="Front. Microbiol.">
        <title>Genomic Insight into the Host-Endosymbiont Relationship of Endozoicomonas montiporae CL-33(T) with its Coral Host.</title>
        <authorList>
            <person name="Ding J.-Y."/>
            <person name="Shiu J.-H."/>
            <person name="Chen W.-M."/>
            <person name="Chiang Y.-R."/>
            <person name="Tang S.-L."/>
        </authorList>
    </citation>
    <scope>NUCLEOTIDE SEQUENCE [LARGE SCALE GENOMIC DNA]</scope>
    <source>
        <strain evidence="3 4">CL-33</strain>
    </source>
</reference>
<dbReference type="InterPro" id="IPR000914">
    <property type="entry name" value="SBP_5_dom"/>
</dbReference>
<dbReference type="GO" id="GO:0015833">
    <property type="term" value="P:peptide transport"/>
    <property type="evidence" value="ECO:0007669"/>
    <property type="project" value="TreeGrafter"/>
</dbReference>
<name>A0A142BDJ5_9GAMM</name>
<dbReference type="RefSeq" id="WP_082211567.1">
    <property type="nucleotide sequence ID" value="NZ_CP013251.1"/>
</dbReference>